<evidence type="ECO:0000256" key="2">
    <source>
        <dbReference type="ARBA" id="ARBA00004141"/>
    </source>
</evidence>
<feature type="transmembrane region" description="Helical" evidence="8">
    <location>
        <begin position="78"/>
        <end position="99"/>
    </location>
</feature>
<protein>
    <recommendedName>
        <fullName evidence="4">Methylamine utilization protein MauE</fullName>
    </recommendedName>
</protein>
<feature type="transmembrane region" description="Helical" evidence="8">
    <location>
        <begin position="120"/>
        <end position="141"/>
    </location>
</feature>
<evidence type="ECO:0000256" key="5">
    <source>
        <dbReference type="ARBA" id="ARBA00022692"/>
    </source>
</evidence>
<dbReference type="EMBL" id="SGWV01000010">
    <property type="protein sequence ID" value="RZS53318.1"/>
    <property type="molecule type" value="Genomic_DNA"/>
</dbReference>
<gene>
    <name evidence="10" type="ORF">EV685_2946</name>
</gene>
<evidence type="ECO:0000313" key="11">
    <source>
        <dbReference type="Proteomes" id="UP000293433"/>
    </source>
</evidence>
<evidence type="ECO:0000256" key="8">
    <source>
        <dbReference type="SAM" id="Phobius"/>
    </source>
</evidence>
<dbReference type="GO" id="GO:0016020">
    <property type="term" value="C:membrane"/>
    <property type="evidence" value="ECO:0007669"/>
    <property type="project" value="UniProtKB-SubCell"/>
</dbReference>
<dbReference type="Pfam" id="PF07291">
    <property type="entry name" value="MauE"/>
    <property type="match status" value="1"/>
</dbReference>
<keyword evidence="6 8" id="KW-1133">Transmembrane helix</keyword>
<feature type="domain" description="Methylamine utilisation protein MauE" evidence="9">
    <location>
        <begin position="19"/>
        <end position="138"/>
    </location>
</feature>
<evidence type="ECO:0000256" key="6">
    <source>
        <dbReference type="ARBA" id="ARBA00022989"/>
    </source>
</evidence>
<proteinExistence type="predicted"/>
<comment type="caution">
    <text evidence="10">The sequence shown here is derived from an EMBL/GenBank/DDBJ whole genome shotgun (WGS) entry which is preliminary data.</text>
</comment>
<evidence type="ECO:0000259" key="9">
    <source>
        <dbReference type="Pfam" id="PF07291"/>
    </source>
</evidence>
<accession>A0A4Q7LIJ3</accession>
<dbReference type="GO" id="GO:0030416">
    <property type="term" value="P:methylamine metabolic process"/>
    <property type="evidence" value="ECO:0007669"/>
    <property type="project" value="InterPro"/>
</dbReference>
<evidence type="ECO:0000256" key="7">
    <source>
        <dbReference type="ARBA" id="ARBA00023136"/>
    </source>
</evidence>
<evidence type="ECO:0000256" key="3">
    <source>
        <dbReference type="ARBA" id="ARBA00004856"/>
    </source>
</evidence>
<reference evidence="10 11" key="1">
    <citation type="submission" date="2019-02" db="EMBL/GenBank/DDBJ databases">
        <title>Genomic Encyclopedia of Type Strains, Phase IV (KMG-IV): sequencing the most valuable type-strain genomes for metagenomic binning, comparative biology and taxonomic classification.</title>
        <authorList>
            <person name="Goeker M."/>
        </authorList>
    </citation>
    <scope>NUCLEOTIDE SEQUENCE [LARGE SCALE GENOMIC DNA]</scope>
    <source>
        <strain evidence="10 11">DSM 10617</strain>
    </source>
</reference>
<sequence length="190" mass="19572">MQALLPLSIGPIDPLWLMLACGALVILLVHAAAAKLLDRSLFEQHLAAYGVADTLLPVAAIGMPVLEALAAIGLVTPWRAEAAVLAAALLALYAGAMAWHRLHGRVLDCGCGGTPLPLSWALVARNAVLIGLCAIAALPVLPREIGLADVATALAGLLLACVLYTALHQLLRHAAAVSAAAQSPLFRSHT</sequence>
<dbReference type="UniPathway" id="UPA00895"/>
<dbReference type="InterPro" id="IPR009908">
    <property type="entry name" value="Methylamine_util_MauE"/>
</dbReference>
<keyword evidence="7 8" id="KW-0472">Membrane</keyword>
<dbReference type="AlphaFoldDB" id="A0A4Q7LIJ3"/>
<organism evidence="10 11">
    <name type="scientific">Sphaerotilus mobilis</name>
    <dbReference type="NCBI Taxonomy" id="47994"/>
    <lineage>
        <taxon>Bacteria</taxon>
        <taxon>Pseudomonadati</taxon>
        <taxon>Pseudomonadota</taxon>
        <taxon>Betaproteobacteria</taxon>
        <taxon>Burkholderiales</taxon>
        <taxon>Sphaerotilaceae</taxon>
        <taxon>Sphaerotilus</taxon>
    </lineage>
</organism>
<keyword evidence="11" id="KW-1185">Reference proteome</keyword>
<dbReference type="Proteomes" id="UP000293433">
    <property type="component" value="Unassembled WGS sequence"/>
</dbReference>
<evidence type="ECO:0000256" key="4">
    <source>
        <dbReference type="ARBA" id="ARBA00019078"/>
    </source>
</evidence>
<comment type="subcellular location">
    <subcellularLocation>
        <location evidence="2">Membrane</location>
        <topology evidence="2">Multi-pass membrane protein</topology>
    </subcellularLocation>
</comment>
<dbReference type="RefSeq" id="WP_165396814.1">
    <property type="nucleotide sequence ID" value="NZ_SGWV01000010.1"/>
</dbReference>
<comment type="pathway">
    <text evidence="3">One-carbon metabolism; methylamine degradation.</text>
</comment>
<feature type="transmembrane region" description="Helical" evidence="8">
    <location>
        <begin position="15"/>
        <end position="34"/>
    </location>
</feature>
<evidence type="ECO:0000313" key="10">
    <source>
        <dbReference type="EMBL" id="RZS53318.1"/>
    </source>
</evidence>
<comment type="function">
    <text evidence="1">May be specifically involved in the processing, transport, and/or maturation of the MADH beta-subunit.</text>
</comment>
<feature type="transmembrane region" description="Helical" evidence="8">
    <location>
        <begin position="46"/>
        <end position="66"/>
    </location>
</feature>
<evidence type="ECO:0000256" key="1">
    <source>
        <dbReference type="ARBA" id="ARBA00003475"/>
    </source>
</evidence>
<feature type="transmembrane region" description="Helical" evidence="8">
    <location>
        <begin position="147"/>
        <end position="167"/>
    </location>
</feature>
<keyword evidence="5 8" id="KW-0812">Transmembrane</keyword>
<name>A0A4Q7LIJ3_9BURK</name>